<reference evidence="8 9" key="1">
    <citation type="journal article" date="2016" name="Proc. Natl. Acad. Sci. U.S.A.">
        <title>Lipid metabolic changes in an early divergent fungus govern the establishment of a mutualistic symbiosis with endobacteria.</title>
        <authorList>
            <person name="Lastovetsky O.A."/>
            <person name="Gaspar M.L."/>
            <person name="Mondo S.J."/>
            <person name="LaButti K.M."/>
            <person name="Sandor L."/>
            <person name="Grigoriev I.V."/>
            <person name="Henry S.A."/>
            <person name="Pawlowska T.E."/>
        </authorList>
    </citation>
    <scope>NUCLEOTIDE SEQUENCE [LARGE SCALE GENOMIC DNA]</scope>
    <source>
        <strain evidence="8 9">ATCC 52813</strain>
    </source>
</reference>
<proteinExistence type="inferred from homology"/>
<keyword evidence="3" id="KW-0493">Microtubule</keyword>
<gene>
    <name evidence="8" type="ORF">RHIMIDRAFT_235386</name>
</gene>
<evidence type="ECO:0000256" key="6">
    <source>
        <dbReference type="ARBA" id="ARBA00023212"/>
    </source>
</evidence>
<keyword evidence="7" id="KW-0812">Transmembrane</keyword>
<dbReference type="GO" id="GO:0007017">
    <property type="term" value="P:microtubule-based process"/>
    <property type="evidence" value="ECO:0007669"/>
    <property type="project" value="InterPro"/>
</dbReference>
<accession>A0A2G4T0U1</accession>
<dbReference type="GO" id="GO:0005200">
    <property type="term" value="F:structural constituent of cytoskeleton"/>
    <property type="evidence" value="ECO:0007669"/>
    <property type="project" value="InterPro"/>
</dbReference>
<evidence type="ECO:0000256" key="4">
    <source>
        <dbReference type="ARBA" id="ARBA00022741"/>
    </source>
</evidence>
<keyword evidence="9" id="KW-1185">Reference proteome</keyword>
<dbReference type="Proteomes" id="UP000242254">
    <property type="component" value="Unassembled WGS sequence"/>
</dbReference>
<evidence type="ECO:0000256" key="7">
    <source>
        <dbReference type="SAM" id="Phobius"/>
    </source>
</evidence>
<keyword evidence="4" id="KW-0547">Nucleotide-binding</keyword>
<evidence type="ECO:0000313" key="9">
    <source>
        <dbReference type="Proteomes" id="UP000242254"/>
    </source>
</evidence>
<dbReference type="InterPro" id="IPR008280">
    <property type="entry name" value="Tub_FtsZ_C"/>
</dbReference>
<keyword evidence="7" id="KW-0472">Membrane</keyword>
<evidence type="ECO:0000256" key="3">
    <source>
        <dbReference type="ARBA" id="ARBA00022701"/>
    </source>
</evidence>
<keyword evidence="5" id="KW-0342">GTP-binding</keyword>
<dbReference type="AlphaFoldDB" id="A0A2G4T0U1"/>
<organism evidence="8 9">
    <name type="scientific">Rhizopus microsporus ATCC 52813</name>
    <dbReference type="NCBI Taxonomy" id="1340429"/>
    <lineage>
        <taxon>Eukaryota</taxon>
        <taxon>Fungi</taxon>
        <taxon>Fungi incertae sedis</taxon>
        <taxon>Mucoromycota</taxon>
        <taxon>Mucoromycotina</taxon>
        <taxon>Mucoromycetes</taxon>
        <taxon>Mucorales</taxon>
        <taxon>Mucorineae</taxon>
        <taxon>Rhizopodaceae</taxon>
        <taxon>Rhizopus</taxon>
    </lineage>
</organism>
<evidence type="ECO:0000313" key="8">
    <source>
        <dbReference type="EMBL" id="PHZ14624.1"/>
    </source>
</evidence>
<dbReference type="EMBL" id="KZ303845">
    <property type="protein sequence ID" value="PHZ14624.1"/>
    <property type="molecule type" value="Genomic_DNA"/>
</dbReference>
<protein>
    <submittedName>
        <fullName evidence="8">Uncharacterized protein</fullName>
    </submittedName>
</protein>
<evidence type="ECO:0000256" key="5">
    <source>
        <dbReference type="ARBA" id="ARBA00023134"/>
    </source>
</evidence>
<dbReference type="InterPro" id="IPR002453">
    <property type="entry name" value="Beta_tubulin"/>
</dbReference>
<comment type="subcellular location">
    <subcellularLocation>
        <location evidence="1">Cytoplasm</location>
        <location evidence="1">Cytoskeleton</location>
    </subcellularLocation>
</comment>
<evidence type="ECO:0000256" key="1">
    <source>
        <dbReference type="ARBA" id="ARBA00004245"/>
    </source>
</evidence>
<dbReference type="Gene3D" id="3.40.50.1440">
    <property type="entry name" value="Tubulin/FtsZ, GTPase domain"/>
    <property type="match status" value="1"/>
</dbReference>
<dbReference type="PRINTS" id="PR01163">
    <property type="entry name" value="BETATUBULIN"/>
</dbReference>
<keyword evidence="6" id="KW-0206">Cytoskeleton</keyword>
<dbReference type="RefSeq" id="XP_023468332.1">
    <property type="nucleotide sequence ID" value="XM_023608348.1"/>
</dbReference>
<dbReference type="STRING" id="1340429.A0A2G4T0U1"/>
<dbReference type="GO" id="GO:0005525">
    <property type="term" value="F:GTP binding"/>
    <property type="evidence" value="ECO:0007669"/>
    <property type="project" value="UniProtKB-KW"/>
</dbReference>
<comment type="similarity">
    <text evidence="2">Belongs to the tubulin family.</text>
</comment>
<dbReference type="GeneID" id="35439338"/>
<sequence length="59" mass="6653">MSGVFTSLRFPNPLNLDLCKHCINMVPFPPLYFFMVGFAPLTSLRLKRMMATASLQQGC</sequence>
<dbReference type="GO" id="GO:0003924">
    <property type="term" value="F:GTPase activity"/>
    <property type="evidence" value="ECO:0007669"/>
    <property type="project" value="InterPro"/>
</dbReference>
<dbReference type="SUPFAM" id="SSF55307">
    <property type="entry name" value="Tubulin C-terminal domain-like"/>
    <property type="match status" value="1"/>
</dbReference>
<feature type="transmembrane region" description="Helical" evidence="7">
    <location>
        <begin position="30"/>
        <end position="46"/>
    </location>
</feature>
<evidence type="ECO:0000256" key="2">
    <source>
        <dbReference type="ARBA" id="ARBA00009636"/>
    </source>
</evidence>
<dbReference type="InterPro" id="IPR036525">
    <property type="entry name" value="Tubulin/FtsZ_GTPase_sf"/>
</dbReference>
<name>A0A2G4T0U1_RHIZD</name>
<keyword evidence="6" id="KW-0963">Cytoplasm</keyword>
<dbReference type="GO" id="GO:0005874">
    <property type="term" value="C:microtubule"/>
    <property type="evidence" value="ECO:0007669"/>
    <property type="project" value="UniProtKB-KW"/>
</dbReference>
<keyword evidence="7" id="KW-1133">Transmembrane helix</keyword>